<feature type="compositionally biased region" description="Basic and acidic residues" evidence="1">
    <location>
        <begin position="18"/>
        <end position="48"/>
    </location>
</feature>
<dbReference type="EnsemblMetazoa" id="PPA30785.1">
    <property type="protein sequence ID" value="PPA30785.1"/>
    <property type="gene ID" value="WBGene00203651"/>
</dbReference>
<protein>
    <submittedName>
        <fullName evidence="2">Uncharacterized protein</fullName>
    </submittedName>
</protein>
<organism evidence="2 3">
    <name type="scientific">Pristionchus pacificus</name>
    <name type="common">Parasitic nematode worm</name>
    <dbReference type="NCBI Taxonomy" id="54126"/>
    <lineage>
        <taxon>Eukaryota</taxon>
        <taxon>Metazoa</taxon>
        <taxon>Ecdysozoa</taxon>
        <taxon>Nematoda</taxon>
        <taxon>Chromadorea</taxon>
        <taxon>Rhabditida</taxon>
        <taxon>Rhabditina</taxon>
        <taxon>Diplogasteromorpha</taxon>
        <taxon>Diplogasteroidea</taxon>
        <taxon>Neodiplogasteridae</taxon>
        <taxon>Pristionchus</taxon>
    </lineage>
</organism>
<dbReference type="Proteomes" id="UP000005239">
    <property type="component" value="Unassembled WGS sequence"/>
</dbReference>
<proteinExistence type="predicted"/>
<gene>
    <name evidence="2" type="primary">WBGene00203651</name>
</gene>
<reference evidence="2" key="2">
    <citation type="submission" date="2022-06" db="UniProtKB">
        <authorList>
            <consortium name="EnsemblMetazoa"/>
        </authorList>
    </citation>
    <scope>IDENTIFICATION</scope>
    <source>
        <strain evidence="2">PS312</strain>
    </source>
</reference>
<accession>A0A8R1YLG3</accession>
<name>A0A2A6CZX3_PRIPA</name>
<evidence type="ECO:0000313" key="2">
    <source>
        <dbReference type="EnsemblMetazoa" id="PPA30785.1"/>
    </source>
</evidence>
<evidence type="ECO:0000313" key="3">
    <source>
        <dbReference type="Proteomes" id="UP000005239"/>
    </source>
</evidence>
<accession>A0A2A6CZX3</accession>
<sequence>MSFARDLSAWTRGSWREERHDRRLQHVDGADRSTGRTTDEDHDKKEKGSLFFAPGPPLHPKDKLARDREWNEMEEEWNIGAHSTVPRWELKRRRESTNGDATRCSSVSSFRLSQEMLVRHRLQSRWTLCYLKADRNKE</sequence>
<evidence type="ECO:0000256" key="1">
    <source>
        <dbReference type="SAM" id="MobiDB-lite"/>
    </source>
</evidence>
<feature type="region of interest" description="Disordered" evidence="1">
    <location>
        <begin position="18"/>
        <end position="63"/>
    </location>
</feature>
<keyword evidence="3" id="KW-1185">Reference proteome</keyword>
<dbReference type="AlphaFoldDB" id="A0A2A6CZX3"/>
<reference evidence="3" key="1">
    <citation type="journal article" date="2008" name="Nat. Genet.">
        <title>The Pristionchus pacificus genome provides a unique perspective on nematode lifestyle and parasitism.</title>
        <authorList>
            <person name="Dieterich C."/>
            <person name="Clifton S.W."/>
            <person name="Schuster L.N."/>
            <person name="Chinwalla A."/>
            <person name="Delehaunty K."/>
            <person name="Dinkelacker I."/>
            <person name="Fulton L."/>
            <person name="Fulton R."/>
            <person name="Godfrey J."/>
            <person name="Minx P."/>
            <person name="Mitreva M."/>
            <person name="Roeseler W."/>
            <person name="Tian H."/>
            <person name="Witte H."/>
            <person name="Yang S.P."/>
            <person name="Wilson R.K."/>
            <person name="Sommer R.J."/>
        </authorList>
    </citation>
    <scope>NUCLEOTIDE SEQUENCE [LARGE SCALE GENOMIC DNA]</scope>
    <source>
        <strain evidence="3">PS312</strain>
    </source>
</reference>